<evidence type="ECO:0000313" key="3">
    <source>
        <dbReference type="Proteomes" id="UP001299409"/>
    </source>
</evidence>
<dbReference type="SUPFAM" id="SSF89360">
    <property type="entry name" value="HesB-like domain"/>
    <property type="match status" value="1"/>
</dbReference>
<organism evidence="2">
    <name type="scientific">Intestinibacter bartlettii</name>
    <dbReference type="NCBI Taxonomy" id="261299"/>
    <lineage>
        <taxon>Bacteria</taxon>
        <taxon>Bacillati</taxon>
        <taxon>Bacillota</taxon>
        <taxon>Clostridia</taxon>
        <taxon>Peptostreptococcales</taxon>
        <taxon>Peptostreptococcaceae</taxon>
        <taxon>Intestinibacter</taxon>
    </lineage>
</organism>
<gene>
    <name evidence="2" type="primary">erpA</name>
    <name evidence="2" type="ORF">IBLFYP30_02241</name>
    <name evidence="1" type="ORF">LIP50_08740</name>
</gene>
<sequence length="113" mass="12200">MKVQAPQSALDVLKEILENNQDKPQNVRVYFAGFACSGAVFSLALDEEQMSDTSYDLGGIHFIMDDNEYLTYGNVTISEVPPQGFVVSVDNPPQRDTGYSECGGSCCDGCSGC</sequence>
<dbReference type="AlphaFoldDB" id="A0A6N3DMN0"/>
<protein>
    <submittedName>
        <fullName evidence="1">Fe-S cluster assembly protein HesB</fullName>
    </submittedName>
    <submittedName>
        <fullName evidence="2">Iron-sulfur cluster insertion protein ErpA</fullName>
    </submittedName>
</protein>
<evidence type="ECO:0000313" key="1">
    <source>
        <dbReference type="EMBL" id="MCB5446285.1"/>
    </source>
</evidence>
<dbReference type="RefSeq" id="WP_022071560.1">
    <property type="nucleotide sequence ID" value="NZ_BAABXU010000001.1"/>
</dbReference>
<dbReference type="Proteomes" id="UP001299409">
    <property type="component" value="Unassembled WGS sequence"/>
</dbReference>
<dbReference type="Gene3D" id="2.60.300.12">
    <property type="entry name" value="HesB-like domain"/>
    <property type="match status" value="1"/>
</dbReference>
<keyword evidence="3" id="KW-1185">Reference proteome</keyword>
<dbReference type="EMBL" id="CACRUE010000033">
    <property type="protein sequence ID" value="VYU28349.1"/>
    <property type="molecule type" value="Genomic_DNA"/>
</dbReference>
<dbReference type="InterPro" id="IPR035903">
    <property type="entry name" value="HesB-like_dom_sf"/>
</dbReference>
<dbReference type="EMBL" id="JAJBMB010000007">
    <property type="protein sequence ID" value="MCB5446285.1"/>
    <property type="molecule type" value="Genomic_DNA"/>
</dbReference>
<name>A0A6N3DMN0_9FIRM</name>
<reference evidence="1 3" key="2">
    <citation type="submission" date="2021-10" db="EMBL/GenBank/DDBJ databases">
        <title>Collection of gut derived symbiotic bacterial strains cultured from healthy donors.</title>
        <authorList>
            <person name="Lin H."/>
            <person name="Littmann E."/>
            <person name="Claire K."/>
            <person name="Pamer E."/>
        </authorList>
    </citation>
    <scope>NUCLEOTIDE SEQUENCE [LARGE SCALE GENOMIC DNA]</scope>
    <source>
        <strain evidence="1 3">MSK.17.68</strain>
    </source>
</reference>
<reference evidence="2" key="1">
    <citation type="submission" date="2019-11" db="EMBL/GenBank/DDBJ databases">
        <authorList>
            <person name="Feng L."/>
        </authorList>
    </citation>
    <scope>NUCLEOTIDE SEQUENCE</scope>
    <source>
        <strain evidence="2">IbartlettiiLFYP30</strain>
    </source>
</reference>
<proteinExistence type="predicted"/>
<evidence type="ECO:0000313" key="2">
    <source>
        <dbReference type="EMBL" id="VYU28349.1"/>
    </source>
</evidence>
<accession>A0A6N3DMN0</accession>